<feature type="region of interest" description="Disordered" evidence="1">
    <location>
        <begin position="1"/>
        <end position="32"/>
    </location>
</feature>
<keyword evidence="3" id="KW-1185">Reference proteome</keyword>
<gene>
    <name evidence="2" type="ORF">POTOM_061339</name>
</gene>
<feature type="compositionally biased region" description="Basic residues" evidence="1">
    <location>
        <begin position="22"/>
        <end position="32"/>
    </location>
</feature>
<protein>
    <submittedName>
        <fullName evidence="2">Uncharacterized protein</fullName>
    </submittedName>
</protein>
<dbReference type="Proteomes" id="UP000886885">
    <property type="component" value="Unassembled WGS sequence"/>
</dbReference>
<evidence type="ECO:0000256" key="1">
    <source>
        <dbReference type="SAM" id="MobiDB-lite"/>
    </source>
</evidence>
<organism evidence="2 3">
    <name type="scientific">Populus tomentosa</name>
    <name type="common">Chinese white poplar</name>
    <dbReference type="NCBI Taxonomy" id="118781"/>
    <lineage>
        <taxon>Eukaryota</taxon>
        <taxon>Viridiplantae</taxon>
        <taxon>Streptophyta</taxon>
        <taxon>Embryophyta</taxon>
        <taxon>Tracheophyta</taxon>
        <taxon>Spermatophyta</taxon>
        <taxon>Magnoliopsida</taxon>
        <taxon>eudicotyledons</taxon>
        <taxon>Gunneridae</taxon>
        <taxon>Pentapetalae</taxon>
        <taxon>rosids</taxon>
        <taxon>fabids</taxon>
        <taxon>Malpighiales</taxon>
        <taxon>Salicaceae</taxon>
        <taxon>Saliceae</taxon>
        <taxon>Populus</taxon>
    </lineage>
</organism>
<proteinExistence type="predicted"/>
<feature type="compositionally biased region" description="Basic and acidic residues" evidence="1">
    <location>
        <begin position="73"/>
        <end position="82"/>
    </location>
</feature>
<dbReference type="AlphaFoldDB" id="A0A8X7XPB5"/>
<comment type="caution">
    <text evidence="2">The sequence shown here is derived from an EMBL/GenBank/DDBJ whole genome shotgun (WGS) entry which is preliminary data.</text>
</comment>
<feature type="region of interest" description="Disordered" evidence="1">
    <location>
        <begin position="51"/>
        <end position="114"/>
    </location>
</feature>
<sequence>MHGNLPGAETGEDDDAETNGRCSRRKIRPAAHRRNRIVVIMQESFRCGFNRGVLSSRSQRRGRESEGLAQRESFGREREILMRARHGAMSGKHGKEKDESAVCGERQLREGKVR</sequence>
<evidence type="ECO:0000313" key="2">
    <source>
        <dbReference type="EMBL" id="KAG6735971.1"/>
    </source>
</evidence>
<feature type="compositionally biased region" description="Basic and acidic residues" evidence="1">
    <location>
        <begin position="93"/>
        <end position="114"/>
    </location>
</feature>
<accession>A0A8X7XPB5</accession>
<name>A0A8X7XPB5_POPTO</name>
<reference evidence="2" key="1">
    <citation type="journal article" date="2020" name="bioRxiv">
        <title>Hybrid origin of Populus tomentosa Carr. identified through genome sequencing and phylogenomic analysis.</title>
        <authorList>
            <person name="An X."/>
            <person name="Gao K."/>
            <person name="Chen Z."/>
            <person name="Li J."/>
            <person name="Yang X."/>
            <person name="Yang X."/>
            <person name="Zhou J."/>
            <person name="Guo T."/>
            <person name="Zhao T."/>
            <person name="Huang S."/>
            <person name="Miao D."/>
            <person name="Khan W.U."/>
            <person name="Rao P."/>
            <person name="Ye M."/>
            <person name="Lei B."/>
            <person name="Liao W."/>
            <person name="Wang J."/>
            <person name="Ji L."/>
            <person name="Li Y."/>
            <person name="Guo B."/>
            <person name="Mustafa N.S."/>
            <person name="Li S."/>
            <person name="Yun Q."/>
            <person name="Keller S.R."/>
            <person name="Mao J."/>
            <person name="Zhang R."/>
            <person name="Strauss S.H."/>
        </authorList>
    </citation>
    <scope>NUCLEOTIDE SEQUENCE</scope>
    <source>
        <strain evidence="2">GM15</strain>
        <tissue evidence="2">Leaf</tissue>
    </source>
</reference>
<dbReference type="EMBL" id="JAAWWB010001487">
    <property type="protein sequence ID" value="KAG6735971.1"/>
    <property type="molecule type" value="Genomic_DNA"/>
</dbReference>
<evidence type="ECO:0000313" key="3">
    <source>
        <dbReference type="Proteomes" id="UP000886885"/>
    </source>
</evidence>